<evidence type="ECO:0000313" key="4">
    <source>
        <dbReference type="Proteomes" id="UP000002257"/>
    </source>
</evidence>
<evidence type="ECO:0000256" key="2">
    <source>
        <dbReference type="SAM" id="Phobius"/>
    </source>
</evidence>
<dbReference type="eggNOG" id="COG3524">
    <property type="taxonomic scope" value="Bacteria"/>
</dbReference>
<evidence type="ECO:0000256" key="1">
    <source>
        <dbReference type="SAM" id="Coils"/>
    </source>
</evidence>
<feature type="transmembrane region" description="Helical" evidence="2">
    <location>
        <begin position="406"/>
        <end position="427"/>
    </location>
</feature>
<dbReference type="GO" id="GO:0004713">
    <property type="term" value="F:protein tyrosine kinase activity"/>
    <property type="evidence" value="ECO:0007669"/>
    <property type="project" value="TreeGrafter"/>
</dbReference>
<dbReference type="PANTHER" id="PTHR32309">
    <property type="entry name" value="TYROSINE-PROTEIN KINASE"/>
    <property type="match status" value="1"/>
</dbReference>
<reference evidence="3 4" key="1">
    <citation type="journal article" date="2010" name="J. Bacteriol.">
        <title>Complete genome sequence of the aerobic facultative methanotroph Methylocella silvestris BL2.</title>
        <authorList>
            <person name="Chen Y."/>
            <person name="Crombie A."/>
            <person name="Rahman M.T."/>
            <person name="Dedysh S.N."/>
            <person name="Liesack W."/>
            <person name="Stott M.B."/>
            <person name="Alam M."/>
            <person name="Theisen A.R."/>
            <person name="Murrell J.C."/>
            <person name="Dunfield P.F."/>
        </authorList>
    </citation>
    <scope>NUCLEOTIDE SEQUENCE [LARGE SCALE GENOMIC DNA]</scope>
    <source>
        <strain evidence="4">DSM 15510 / CIP 108128 / LMG 27833 / NCIMB 13906 / BL2</strain>
    </source>
</reference>
<dbReference type="HOGENOM" id="CLU_027864_1_1_5"/>
<dbReference type="STRING" id="395965.Msil_2722"/>
<keyword evidence="2" id="KW-0472">Membrane</keyword>
<sequence>MAETRQEVAAERQAGPHLQPGAQAGVFGVPASVRLTIRRFAAVAVKTASARPGFGRAVVAQDAEEYDSALFWRSFVILVVLPVAASFVYFQFLASDQFISEMRFAVRGATETLPGSDALAASGLGTLASLNANQDVFLVADYIRSPAVVDDLAPEIDLRAIFSSPGADFLARFNPAQSREDFLRYWRRAVVPEVEIASGIVTVRVKTFARADSVRLAAAIRARCDIIINQLLDGMRRDLTERGEAEVKAAMDKLAANRARLEQFRNVRMAIDPLDDAHSLSETVAELRRDLVEVEVKLASARRGLDADALQIKILESDHAILSAHVAALEARMTAGGGDPTTASAALADYDRLEVDKNIAEKRVEVAEKLLENAREDANRHHIYLVSIEDPTTPESSLFPRRGFSILMIFIGALTIWSVVSLTVAGVRDHAR</sequence>
<dbReference type="InterPro" id="IPR050445">
    <property type="entry name" value="Bact_polysacc_biosynth/exp"/>
</dbReference>
<keyword evidence="4" id="KW-1185">Reference proteome</keyword>
<dbReference type="RefSeq" id="WP_012591713.1">
    <property type="nucleotide sequence ID" value="NC_011666.1"/>
</dbReference>
<gene>
    <name evidence="3" type="ordered locus">Msil_2722</name>
</gene>
<keyword evidence="2" id="KW-0812">Transmembrane</keyword>
<dbReference type="KEGG" id="msl:Msil_2722"/>
<dbReference type="EMBL" id="CP001280">
    <property type="protein sequence ID" value="ACK51644.1"/>
    <property type="molecule type" value="Genomic_DNA"/>
</dbReference>
<dbReference type="Proteomes" id="UP000002257">
    <property type="component" value="Chromosome"/>
</dbReference>
<organism evidence="3 4">
    <name type="scientific">Methylocella silvestris (strain DSM 15510 / CIP 108128 / LMG 27833 / NCIMB 13906 / BL2)</name>
    <dbReference type="NCBI Taxonomy" id="395965"/>
    <lineage>
        <taxon>Bacteria</taxon>
        <taxon>Pseudomonadati</taxon>
        <taxon>Pseudomonadota</taxon>
        <taxon>Alphaproteobacteria</taxon>
        <taxon>Hyphomicrobiales</taxon>
        <taxon>Beijerinckiaceae</taxon>
        <taxon>Methylocella</taxon>
    </lineage>
</organism>
<keyword evidence="1" id="KW-0175">Coiled coil</keyword>
<proteinExistence type="predicted"/>
<dbReference type="OrthoDB" id="7800844at2"/>
<keyword evidence="2" id="KW-1133">Transmembrane helix</keyword>
<accession>B8ERU6</accession>
<protein>
    <submittedName>
        <fullName evidence="3">Capsule polysaccharide export protein-like protein</fullName>
    </submittedName>
</protein>
<feature type="coiled-coil region" evidence="1">
    <location>
        <begin position="350"/>
        <end position="377"/>
    </location>
</feature>
<name>B8ERU6_METSB</name>
<feature type="coiled-coil region" evidence="1">
    <location>
        <begin position="277"/>
        <end position="304"/>
    </location>
</feature>
<dbReference type="AlphaFoldDB" id="B8ERU6"/>
<dbReference type="GO" id="GO:0005886">
    <property type="term" value="C:plasma membrane"/>
    <property type="evidence" value="ECO:0007669"/>
    <property type="project" value="TreeGrafter"/>
</dbReference>
<dbReference type="PANTHER" id="PTHR32309:SF13">
    <property type="entry name" value="FERRIC ENTEROBACTIN TRANSPORT PROTEIN FEPE"/>
    <property type="match status" value="1"/>
</dbReference>
<evidence type="ECO:0000313" key="3">
    <source>
        <dbReference type="EMBL" id="ACK51644.1"/>
    </source>
</evidence>
<feature type="transmembrane region" description="Helical" evidence="2">
    <location>
        <begin position="70"/>
        <end position="94"/>
    </location>
</feature>